<dbReference type="InterPro" id="IPR033379">
    <property type="entry name" value="Acid_Pase_AS"/>
</dbReference>
<accession>A0A2X0NW10</accession>
<dbReference type="InterPro" id="IPR000560">
    <property type="entry name" value="His_Pase_clade-2"/>
</dbReference>
<dbReference type="AlphaFoldDB" id="A0A2X0NW10"/>
<dbReference type="PROSITE" id="PS00616">
    <property type="entry name" value="HIS_ACID_PHOSPHAT_1"/>
    <property type="match status" value="1"/>
</dbReference>
<feature type="compositionally biased region" description="Polar residues" evidence="2">
    <location>
        <begin position="17"/>
        <end position="29"/>
    </location>
</feature>
<protein>
    <submittedName>
        <fullName evidence="3">BQ5605_C015g07765 protein</fullName>
    </submittedName>
</protein>
<dbReference type="PANTHER" id="PTHR20963">
    <property type="entry name" value="MULTIPLE INOSITOL POLYPHOSPHATE PHOSPHATASE-RELATED"/>
    <property type="match status" value="1"/>
</dbReference>
<dbReference type="Gene3D" id="3.40.50.1240">
    <property type="entry name" value="Phosphoglycerate mutase-like"/>
    <property type="match status" value="1"/>
</dbReference>
<evidence type="ECO:0000313" key="4">
    <source>
        <dbReference type="Proteomes" id="UP000249464"/>
    </source>
</evidence>
<dbReference type="PANTHER" id="PTHR20963:SF42">
    <property type="entry name" value="PHOSPHOGLYCERATE MUTASE-LIKE PROTEIN"/>
    <property type="match status" value="1"/>
</dbReference>
<organism evidence="3 4">
    <name type="scientific">Microbotryum silenes-dioicae</name>
    <dbReference type="NCBI Taxonomy" id="796604"/>
    <lineage>
        <taxon>Eukaryota</taxon>
        <taxon>Fungi</taxon>
        <taxon>Dikarya</taxon>
        <taxon>Basidiomycota</taxon>
        <taxon>Pucciniomycotina</taxon>
        <taxon>Microbotryomycetes</taxon>
        <taxon>Microbotryales</taxon>
        <taxon>Microbotryaceae</taxon>
        <taxon>Microbotryum</taxon>
    </lineage>
</organism>
<sequence length="659" mass="72394">MDVLFRLLCPSLPTPSVPGTGSISTSPNMKPSPIRRDEEPQLDRQGDLEEALAPPTASSPLLPQPRGSSHSSRYNAGRPSLYRSWYLDYVSSALLVVILATWLLGRLQESRPDRGPDDQDRGKAWPTYPGWAGPTAADTVGLAIIAAGAEALAAATGYPTYFDTSPLKPPSSVMSVGRVDTDATGSQAFNLLNNLGNLSPWRSVSHGLGISAQIPSQCSVKQVQLLHRHGARYPTSGSGPADFQKLVQQSGFKAHGKLGFLNNWTYPLGAEILTSFGRGQLFALGVKYREMYGQLLDAPPLEHPSRTRATMKSSRLPFTATRTNRSRLLFRTETQDRMTKSSLNFAAGFFGIPEYETDFDLLPMIRWHGFNCTLSPYMTCTNAGDPKLTVGKQKMDEWTNIYLAEAVKRLQDLIEGVEVKTSDALNAQMLCAYELVALGASSFCELFTQEEWLGFEHLHDIAFWYMYSFGQPAQAALGLGWVQEWLARVTLEPITSYNSTVNSSYPLPLDQALYVDATHDTVISSIITTLDFSTFAADGPPPSTHIPKKKSFVVSSISPFAANLHSQIVECPSDFLTSSSGSSVSSGKALFVRWVLNDGIVPLEHPECTSNDYGFCELDAYIDLTKRRINTIDWAHDCLADYELGHDPILDGRPNSGRR</sequence>
<proteinExistence type="predicted"/>
<keyword evidence="1" id="KW-0378">Hydrolase</keyword>
<reference evidence="3 4" key="1">
    <citation type="submission" date="2016-11" db="EMBL/GenBank/DDBJ databases">
        <authorList>
            <person name="Jaros S."/>
            <person name="Januszkiewicz K."/>
            <person name="Wedrychowicz H."/>
        </authorList>
    </citation>
    <scope>NUCLEOTIDE SEQUENCE [LARGE SCALE GENOMIC DNA]</scope>
</reference>
<gene>
    <name evidence="3" type="primary">BQ5605_C015g07765</name>
    <name evidence="3" type="ORF">BQ5605_C015G07765</name>
</gene>
<evidence type="ECO:0000256" key="2">
    <source>
        <dbReference type="SAM" id="MobiDB-lite"/>
    </source>
</evidence>
<feature type="compositionally biased region" description="Low complexity" evidence="2">
    <location>
        <begin position="51"/>
        <end position="65"/>
    </location>
</feature>
<feature type="compositionally biased region" description="Basic and acidic residues" evidence="2">
    <location>
        <begin position="34"/>
        <end position="47"/>
    </location>
</feature>
<dbReference type="Proteomes" id="UP000249464">
    <property type="component" value="Unassembled WGS sequence"/>
</dbReference>
<dbReference type="STRING" id="796604.A0A2X0NW10"/>
<dbReference type="CDD" id="cd07061">
    <property type="entry name" value="HP_HAP_like"/>
    <property type="match status" value="1"/>
</dbReference>
<feature type="region of interest" description="Disordered" evidence="2">
    <location>
        <begin position="16"/>
        <end position="74"/>
    </location>
</feature>
<dbReference type="GO" id="GO:0003993">
    <property type="term" value="F:acid phosphatase activity"/>
    <property type="evidence" value="ECO:0007669"/>
    <property type="project" value="TreeGrafter"/>
</dbReference>
<evidence type="ECO:0000256" key="1">
    <source>
        <dbReference type="ARBA" id="ARBA00022801"/>
    </source>
</evidence>
<keyword evidence="4" id="KW-1185">Reference proteome</keyword>
<evidence type="ECO:0000313" key="3">
    <source>
        <dbReference type="EMBL" id="SGY17378.1"/>
    </source>
</evidence>
<dbReference type="SUPFAM" id="SSF53254">
    <property type="entry name" value="Phosphoglycerate mutase-like"/>
    <property type="match status" value="1"/>
</dbReference>
<dbReference type="InterPro" id="IPR029033">
    <property type="entry name" value="His_PPase_superfam"/>
</dbReference>
<dbReference type="EMBL" id="FQNC01000015">
    <property type="protein sequence ID" value="SGY17378.1"/>
    <property type="molecule type" value="Genomic_DNA"/>
</dbReference>
<name>A0A2X0NW10_9BASI</name>
<dbReference type="Pfam" id="PF00328">
    <property type="entry name" value="His_Phos_2"/>
    <property type="match status" value="1"/>
</dbReference>